<dbReference type="InterPro" id="IPR005959">
    <property type="entry name" value="Fumarylacetoacetase"/>
</dbReference>
<feature type="binding site" evidence="12">
    <location>
        <position position="243"/>
    </location>
    <ligand>
        <name>substrate</name>
    </ligand>
</feature>
<dbReference type="KEGG" id="swi:Swit_1558"/>
<protein>
    <recommendedName>
        <fullName evidence="4">fumarylacetoacetase</fullName>
        <ecNumber evidence="4">3.7.1.2</ecNumber>
    </recommendedName>
</protein>
<dbReference type="Gene3D" id="2.30.30.230">
    <property type="entry name" value="Fumarylacetoacetase, N-terminal domain"/>
    <property type="match status" value="1"/>
</dbReference>
<feature type="binding site" evidence="13">
    <location>
        <position position="202"/>
    </location>
    <ligand>
        <name>Ca(2+)</name>
        <dbReference type="ChEBI" id="CHEBI:29108"/>
    </ligand>
</feature>
<keyword evidence="9" id="KW-0828">Tyrosine catabolism</keyword>
<keyword evidence="17" id="KW-1185">Reference proteome</keyword>
<evidence type="ECO:0000259" key="15">
    <source>
        <dbReference type="Pfam" id="PF09298"/>
    </source>
</evidence>
<feature type="binding site" evidence="12">
    <location>
        <position position="247"/>
    </location>
    <ligand>
        <name>substrate</name>
    </ligand>
</feature>
<dbReference type="AlphaFoldDB" id="A0A9J9HA97"/>
<gene>
    <name evidence="16" type="ordered locus">Swit_1558</name>
</gene>
<comment type="cofactor">
    <cofactor evidence="1 13">
        <name>Ca(2+)</name>
        <dbReference type="ChEBI" id="CHEBI:29108"/>
    </cofactor>
</comment>
<dbReference type="GO" id="GO:0006559">
    <property type="term" value="P:L-phenylalanine catabolic process"/>
    <property type="evidence" value="ECO:0007669"/>
    <property type="project" value="UniProtKB-KW"/>
</dbReference>
<feature type="binding site" evidence="13">
    <location>
        <position position="204"/>
    </location>
    <ligand>
        <name>Ca(2+)</name>
        <dbReference type="ChEBI" id="CHEBI:29108"/>
    </ligand>
</feature>
<reference evidence="16 17" key="1">
    <citation type="journal article" date="2010" name="J. Bacteriol.">
        <title>Genome sequence of the dioxin-mineralizing bacterium Sphingomonas wittichii RW1.</title>
        <authorList>
            <person name="Miller T.R."/>
            <person name="Delcher A.L."/>
            <person name="Salzberg S.L."/>
            <person name="Saunders E."/>
            <person name="Detter J.C."/>
            <person name="Halden R.U."/>
        </authorList>
    </citation>
    <scope>NUCLEOTIDE SEQUENCE [LARGE SCALE GENOMIC DNA]</scope>
    <source>
        <strain evidence="17">DSM 6014 / CCUG 31198 / JCM 15750 / NBRC 105917 / EY 4224 / RW1</strain>
    </source>
</reference>
<dbReference type="SUPFAM" id="SSF56529">
    <property type="entry name" value="FAH"/>
    <property type="match status" value="1"/>
</dbReference>
<dbReference type="InterPro" id="IPR015377">
    <property type="entry name" value="Fumarylacetoacetase_N"/>
</dbReference>
<keyword evidence="8 13" id="KW-0460">Magnesium</keyword>
<comment type="cofactor">
    <cofactor evidence="2 13">
        <name>Mg(2+)</name>
        <dbReference type="ChEBI" id="CHEBI:18420"/>
    </cofactor>
</comment>
<feature type="binding site" evidence="12">
    <location>
        <position position="363"/>
    </location>
    <ligand>
        <name>substrate</name>
    </ligand>
</feature>
<evidence type="ECO:0000256" key="9">
    <source>
        <dbReference type="ARBA" id="ARBA00022878"/>
    </source>
</evidence>
<feature type="binding site" evidence="12">
    <location>
        <position position="133"/>
    </location>
    <ligand>
        <name>substrate</name>
    </ligand>
</feature>
<dbReference type="EC" id="3.7.1.2" evidence="4"/>
<evidence type="ECO:0000256" key="2">
    <source>
        <dbReference type="ARBA" id="ARBA00001946"/>
    </source>
</evidence>
<dbReference type="OrthoDB" id="3766879at2"/>
<evidence type="ECO:0000256" key="1">
    <source>
        <dbReference type="ARBA" id="ARBA00001913"/>
    </source>
</evidence>
<dbReference type="EMBL" id="CP000699">
    <property type="protein sequence ID" value="ABQ67921.1"/>
    <property type="molecule type" value="Genomic_DNA"/>
</dbReference>
<evidence type="ECO:0000256" key="8">
    <source>
        <dbReference type="ARBA" id="ARBA00022842"/>
    </source>
</evidence>
<dbReference type="GO" id="GO:0004334">
    <property type="term" value="F:fumarylacetoacetase activity"/>
    <property type="evidence" value="ECO:0007669"/>
    <property type="project" value="UniProtKB-EC"/>
</dbReference>
<evidence type="ECO:0000256" key="4">
    <source>
        <dbReference type="ARBA" id="ARBA00012094"/>
    </source>
</evidence>
<keyword evidence="7 13" id="KW-0106">Calcium</keyword>
<evidence type="ECO:0000256" key="5">
    <source>
        <dbReference type="ARBA" id="ARBA00022723"/>
    </source>
</evidence>
<feature type="binding site" evidence="13">
    <location>
        <position position="256"/>
    </location>
    <ligand>
        <name>Mg(2+)</name>
        <dbReference type="ChEBI" id="CHEBI:18420"/>
    </ligand>
</feature>
<feature type="binding site" evidence="12">
    <location>
        <position position="147"/>
    </location>
    <ligand>
        <name>substrate</name>
    </ligand>
</feature>
<evidence type="ECO:0000313" key="17">
    <source>
        <dbReference type="Proteomes" id="UP000001989"/>
    </source>
</evidence>
<evidence type="ECO:0000256" key="6">
    <source>
        <dbReference type="ARBA" id="ARBA00022801"/>
    </source>
</evidence>
<evidence type="ECO:0000256" key="3">
    <source>
        <dbReference type="ARBA" id="ARBA00004782"/>
    </source>
</evidence>
<proteinExistence type="predicted"/>
<organism evidence="16 17">
    <name type="scientific">Rhizorhabdus wittichii (strain DSM 6014 / CCUG 31198 / JCM 15750 / NBRC 105917 / EY 4224 / RW1)</name>
    <name type="common">Sphingomonas wittichii</name>
    <dbReference type="NCBI Taxonomy" id="392499"/>
    <lineage>
        <taxon>Bacteria</taxon>
        <taxon>Pseudomonadati</taxon>
        <taxon>Pseudomonadota</taxon>
        <taxon>Alphaproteobacteria</taxon>
        <taxon>Sphingomonadales</taxon>
        <taxon>Sphingomonadaceae</taxon>
        <taxon>Rhizorhabdus</taxon>
    </lineage>
</organism>
<keyword evidence="6 16" id="KW-0378">Hydrolase</keyword>
<evidence type="ECO:0000259" key="14">
    <source>
        <dbReference type="Pfam" id="PF01557"/>
    </source>
</evidence>
<dbReference type="GO" id="GO:1902000">
    <property type="term" value="P:homogentisate catabolic process"/>
    <property type="evidence" value="ECO:0007669"/>
    <property type="project" value="TreeGrafter"/>
</dbReference>
<feature type="domain" description="Fumarylacetoacetase-like C-terminal" evidence="14">
    <location>
        <begin position="131"/>
        <end position="426"/>
    </location>
</feature>
<feature type="binding site" evidence="13">
    <location>
        <position position="131"/>
    </location>
    <ligand>
        <name>Ca(2+)</name>
        <dbReference type="ChEBI" id="CHEBI:29108"/>
    </ligand>
</feature>
<evidence type="ECO:0000256" key="10">
    <source>
        <dbReference type="ARBA" id="ARBA00023232"/>
    </source>
</evidence>
<dbReference type="GO" id="GO:0006572">
    <property type="term" value="P:L-tyrosine catabolic process"/>
    <property type="evidence" value="ECO:0007669"/>
    <property type="project" value="UniProtKB-KW"/>
</dbReference>
<dbReference type="InterPro" id="IPR011234">
    <property type="entry name" value="Fumarylacetoacetase-like_C"/>
</dbReference>
<comment type="pathway">
    <text evidence="3">Amino-acid degradation; L-phenylalanine degradation; acetoacetate and fumarate from L-phenylalanine: step 6/6.</text>
</comment>
<dbReference type="Pfam" id="PF01557">
    <property type="entry name" value="FAA_hydrolase"/>
    <property type="match status" value="1"/>
</dbReference>
<evidence type="ECO:0000256" key="13">
    <source>
        <dbReference type="PIRSR" id="PIRSR605959-3"/>
    </source>
</evidence>
<dbReference type="Proteomes" id="UP000001989">
    <property type="component" value="Chromosome"/>
</dbReference>
<dbReference type="Gene3D" id="3.90.850.10">
    <property type="entry name" value="Fumarylacetoacetase-like, C-terminal domain"/>
    <property type="match status" value="1"/>
</dbReference>
<evidence type="ECO:0000313" key="16">
    <source>
        <dbReference type="EMBL" id="ABQ67921.1"/>
    </source>
</evidence>
<dbReference type="Pfam" id="PF09298">
    <property type="entry name" value="FAA_hydrolase_N"/>
    <property type="match status" value="1"/>
</dbReference>
<keyword evidence="10" id="KW-0585">Phenylalanine catabolism</keyword>
<dbReference type="NCBIfam" id="TIGR01266">
    <property type="entry name" value="fum_ac_acetase"/>
    <property type="match status" value="1"/>
</dbReference>
<sequence length="431" mass="46170">MIDETHAASASSWVEGAAGHREFPVQNLPYGIFTAPGAPPRAGVAIGDHVLGLGAAADLLDGRARSAAQAVGEEQHLNRLLAEPAESRAALRQGLFRLLSDRSFEKRVRPLLFRQANCQLGLPAKIGDYTDFYAGIHHARAVGALLRPDNPLLPNYKYVPIGYHGRASTVRASGADVVRPRGQVRAGDTPPALSETRRLDLELELGLWVGGAPNDDGPVPISAAASRIAGLSLLNDWSARDVQAWEYQPLGPFLAKNFLTTVSPWIVTTEALAPFRVAPTNREPGDPSPLDYLFDRNDQSLGAYDIRIRATLQTERMRQAGIAPVTLGTTSAMYLYWTPAQLVAHHTVNGCTLVAGDLLGTGTISGPDDASRGSLMELSRGGREPIDLPTGEQRTFLEDGDVVELHGWAEADGFARIGFGPCVGKVVAATR</sequence>
<evidence type="ECO:0000256" key="12">
    <source>
        <dbReference type="PIRSR" id="PIRSR605959-2"/>
    </source>
</evidence>
<feature type="binding site" evidence="13">
    <location>
        <position position="236"/>
    </location>
    <ligand>
        <name>Ca(2+)</name>
        <dbReference type="ChEBI" id="CHEBI:29108"/>
    </ligand>
</feature>
<evidence type="ECO:0000256" key="11">
    <source>
        <dbReference type="PIRSR" id="PIRSR605959-1"/>
    </source>
</evidence>
<dbReference type="InterPro" id="IPR036462">
    <property type="entry name" value="Fumarylacetoacetase_N_sf"/>
</dbReference>
<dbReference type="PANTHER" id="PTHR43069">
    <property type="entry name" value="FUMARYLACETOACETASE"/>
    <property type="match status" value="1"/>
</dbReference>
<dbReference type="InterPro" id="IPR036663">
    <property type="entry name" value="Fumarylacetoacetase_C_sf"/>
</dbReference>
<keyword evidence="5 13" id="KW-0479">Metal-binding</keyword>
<dbReference type="GO" id="GO:0046872">
    <property type="term" value="F:metal ion binding"/>
    <property type="evidence" value="ECO:0007669"/>
    <property type="project" value="UniProtKB-KW"/>
</dbReference>
<feature type="domain" description="Fumarylacetoacetase N-terminal" evidence="15">
    <location>
        <begin position="26"/>
        <end position="123"/>
    </location>
</feature>
<dbReference type="PANTHER" id="PTHR43069:SF2">
    <property type="entry name" value="FUMARYLACETOACETASE"/>
    <property type="match status" value="1"/>
</dbReference>
<accession>A0A9J9HA97</accession>
<evidence type="ECO:0000256" key="7">
    <source>
        <dbReference type="ARBA" id="ARBA00022837"/>
    </source>
</evidence>
<dbReference type="SUPFAM" id="SSF63433">
    <property type="entry name" value="Fumarylacetoacetate hydrolase, FAH, N-terminal domain"/>
    <property type="match status" value="1"/>
</dbReference>
<feature type="active site" description="Proton acceptor" evidence="11">
    <location>
        <position position="138"/>
    </location>
</feature>
<name>A0A9J9HA97_RHIWR</name>
<feature type="binding site" evidence="13">
    <location>
        <position position="260"/>
    </location>
    <ligand>
        <name>Mg(2+)</name>
        <dbReference type="ChEBI" id="CHEBI:18420"/>
    </ligand>
</feature>
<feature type="binding site" evidence="13">
    <location>
        <position position="236"/>
    </location>
    <ligand>
        <name>Mg(2+)</name>
        <dbReference type="ChEBI" id="CHEBI:18420"/>
    </ligand>
</feature>